<gene>
    <name evidence="2" type="ORF">FQ330_03965</name>
</gene>
<dbReference type="InterPro" id="IPR034154">
    <property type="entry name" value="TOPRIM_DnaG/twinkle"/>
</dbReference>
<dbReference type="Proteomes" id="UP000323221">
    <property type="component" value="Unassembled WGS sequence"/>
</dbReference>
<keyword evidence="3" id="KW-1185">Reference proteome</keyword>
<dbReference type="Gene3D" id="3.40.50.300">
    <property type="entry name" value="P-loop containing nucleotide triphosphate hydrolases"/>
    <property type="match status" value="1"/>
</dbReference>
<dbReference type="OrthoDB" id="5118146at2"/>
<evidence type="ECO:0000313" key="3">
    <source>
        <dbReference type="Proteomes" id="UP000323221"/>
    </source>
</evidence>
<comment type="caution">
    <text evidence="2">The sequence shown here is derived from an EMBL/GenBank/DDBJ whole genome shotgun (WGS) entry which is preliminary data.</text>
</comment>
<dbReference type="InterPro" id="IPR027417">
    <property type="entry name" value="P-loop_NTPase"/>
</dbReference>
<dbReference type="Pfam" id="PF13155">
    <property type="entry name" value="Toprim_2"/>
    <property type="match status" value="1"/>
</dbReference>
<reference evidence="2 3" key="1">
    <citation type="submission" date="2019-08" db="EMBL/GenBank/DDBJ databases">
        <title>Agrococcus lahaulensis sp. nov., isolated from a cold desert of the Indian Himalayas.</title>
        <authorList>
            <person name="Qu J.H."/>
        </authorList>
    </citation>
    <scope>NUCLEOTIDE SEQUENCE [LARGE SCALE GENOMIC DNA]</scope>
    <source>
        <strain evidence="2 3">NS18</strain>
    </source>
</reference>
<dbReference type="Gene3D" id="3.40.1360.10">
    <property type="match status" value="1"/>
</dbReference>
<feature type="region of interest" description="Disordered" evidence="1">
    <location>
        <begin position="1"/>
        <end position="20"/>
    </location>
</feature>
<dbReference type="SUPFAM" id="SSF56731">
    <property type="entry name" value="DNA primase core"/>
    <property type="match status" value="1"/>
</dbReference>
<proteinExistence type="predicted"/>
<name>A0A5M8QG09_9MICO</name>
<dbReference type="AlphaFoldDB" id="A0A5M8QG09"/>
<evidence type="ECO:0000313" key="2">
    <source>
        <dbReference type="EMBL" id="KAA6434929.1"/>
    </source>
</evidence>
<protein>
    <submittedName>
        <fullName evidence="2">AAA family ATPase</fullName>
    </submittedName>
</protein>
<dbReference type="SUPFAM" id="SSF52540">
    <property type="entry name" value="P-loop containing nucleoside triphosphate hydrolases"/>
    <property type="match status" value="1"/>
</dbReference>
<evidence type="ECO:0000256" key="1">
    <source>
        <dbReference type="SAM" id="MobiDB-lite"/>
    </source>
</evidence>
<dbReference type="EMBL" id="VOIR01000012">
    <property type="protein sequence ID" value="KAA6434929.1"/>
    <property type="molecule type" value="Genomic_DNA"/>
</dbReference>
<dbReference type="RefSeq" id="WP_146355459.1">
    <property type="nucleotide sequence ID" value="NZ_VOIR01000012.1"/>
</dbReference>
<dbReference type="Pfam" id="PF13481">
    <property type="entry name" value="AAA_25"/>
    <property type="match status" value="1"/>
</dbReference>
<accession>A0A5M8QG09</accession>
<organism evidence="2 3">
    <name type="scientific">Agrococcus sediminis</name>
    <dbReference type="NCBI Taxonomy" id="2599924"/>
    <lineage>
        <taxon>Bacteria</taxon>
        <taxon>Bacillati</taxon>
        <taxon>Actinomycetota</taxon>
        <taxon>Actinomycetes</taxon>
        <taxon>Micrococcales</taxon>
        <taxon>Microbacteriaceae</taxon>
        <taxon>Agrococcus</taxon>
    </lineage>
</organism>
<dbReference type="CDD" id="cd01029">
    <property type="entry name" value="TOPRIM_primases"/>
    <property type="match status" value="1"/>
</dbReference>
<sequence length="713" mass="77158">MPDHVIPRKGRRSRAHAVDDRSYSAEQVVEALGSRFVGEPSGDEQMLWCPVCEDPATSKSASASVNLADMRWWCYTRAEENDHRLSLGSVVRQFTSFDAAPTGQLSAPSARPIPALVPLPNQNKPYEWHDQMMAKYPERVEYLKTQRGLTVETIERFKLGWDGKRYMIPVRQGLGPWHNVRRYKPGGDPKMLNVKDHGTAALAFTETLSGNTLPVLVAEGEMDAMLAWQKAEGLYAVVTGTGGAGKVPDDLSKLAGREVFVYYDNDNAGHEGAETFARRALAAGVTAAHVLDVCELGVERGHVGGDLTVAFMSGATGSGVLAQMEKARERAADAADPIRAAVQVYFDNHADDARQSLIDDALDDDQVMALPPAGYVIDGWVPEGFFTNLYGAPGAKKTFVMLDMLRHIATGQPWHGHEVRQGAAVLFEGEGLAQLGARIDAWNVVHDPPRKPPIKYVSTPVNLTAPEGVARVVRTVMDVHERLGQPVVAVAFDPLVEYMSGDENAEGTELATRGLRALARVLEDLTGSPVAVLVGAHTNAAGERARGTDHPRMRSGAHIRVESLASDRVGLVQEKQKNGPLLAVQLDAEVVALPDGEASLVMRLHRQMSAAEYAAEKVTGERQHREQSRKLMLSEKQAEARAAIVPALLGAVSAEPGIALNKLKARARGNGKSSEYVEDVITELVESGQILREIEIGGRGSHRHFPGSGATDA</sequence>